<reference evidence="2" key="3">
    <citation type="submission" date="2021-05" db="UniProtKB">
        <authorList>
            <consortium name="EnsemblPlants"/>
        </authorList>
    </citation>
    <scope>IDENTIFICATION</scope>
    <source>
        <strain evidence="2">cv. B73</strain>
    </source>
</reference>
<dbReference type="AlphaFoldDB" id="A0A804NRH1"/>
<reference evidence="2" key="2">
    <citation type="submission" date="2019-07" db="EMBL/GenBank/DDBJ databases">
        <authorList>
            <person name="Seetharam A."/>
            <person name="Woodhouse M."/>
            <person name="Cannon E."/>
        </authorList>
    </citation>
    <scope>NUCLEOTIDE SEQUENCE [LARGE SCALE GENOMIC DNA]</scope>
    <source>
        <strain evidence="2">cv. B73</strain>
    </source>
</reference>
<organism evidence="2 3">
    <name type="scientific">Zea mays</name>
    <name type="common">Maize</name>
    <dbReference type="NCBI Taxonomy" id="4577"/>
    <lineage>
        <taxon>Eukaryota</taxon>
        <taxon>Viridiplantae</taxon>
        <taxon>Streptophyta</taxon>
        <taxon>Embryophyta</taxon>
        <taxon>Tracheophyta</taxon>
        <taxon>Spermatophyta</taxon>
        <taxon>Magnoliopsida</taxon>
        <taxon>Liliopsida</taxon>
        <taxon>Poales</taxon>
        <taxon>Poaceae</taxon>
        <taxon>PACMAD clade</taxon>
        <taxon>Panicoideae</taxon>
        <taxon>Andropogonodae</taxon>
        <taxon>Andropogoneae</taxon>
        <taxon>Tripsacinae</taxon>
        <taxon>Zea</taxon>
    </lineage>
</organism>
<protein>
    <submittedName>
        <fullName evidence="2">Uncharacterized protein</fullName>
    </submittedName>
</protein>
<name>A0A804NRH1_MAIZE</name>
<accession>A0A804NRH1</accession>
<sequence length="97" mass="9885">MCLLVPRPINYFISRFEPPASESLARIDPETDKHVGGRSPSAATAPERDGGRTDTGGPSSLPATPPPCTGSSHTPTNGTTVHGPPGTGAVAAPSLQR</sequence>
<dbReference type="Proteomes" id="UP000007305">
    <property type="component" value="Chromosome 4"/>
</dbReference>
<evidence type="ECO:0000313" key="2">
    <source>
        <dbReference type="EnsemblPlants" id="Zm00001eb180430_P001"/>
    </source>
</evidence>
<feature type="compositionally biased region" description="Polar residues" evidence="1">
    <location>
        <begin position="69"/>
        <end position="80"/>
    </location>
</feature>
<dbReference type="InParanoid" id="A0A804NRH1"/>
<evidence type="ECO:0000313" key="3">
    <source>
        <dbReference type="Proteomes" id="UP000007305"/>
    </source>
</evidence>
<dbReference type="EnsemblPlants" id="Zm00001eb180430_T001">
    <property type="protein sequence ID" value="Zm00001eb180430_P001"/>
    <property type="gene ID" value="Zm00001eb180430"/>
</dbReference>
<feature type="region of interest" description="Disordered" evidence="1">
    <location>
        <begin position="18"/>
        <end position="97"/>
    </location>
</feature>
<reference evidence="3" key="1">
    <citation type="journal article" date="2009" name="Science">
        <title>The B73 maize genome: complexity, diversity, and dynamics.</title>
        <authorList>
            <person name="Schnable P.S."/>
            <person name="Ware D."/>
            <person name="Fulton R.S."/>
            <person name="Stein J.C."/>
            <person name="Wei F."/>
            <person name="Pasternak S."/>
            <person name="Liang C."/>
            <person name="Zhang J."/>
            <person name="Fulton L."/>
            <person name="Graves T.A."/>
            <person name="Minx P."/>
            <person name="Reily A.D."/>
            <person name="Courtney L."/>
            <person name="Kruchowski S.S."/>
            <person name="Tomlinson C."/>
            <person name="Strong C."/>
            <person name="Delehaunty K."/>
            <person name="Fronick C."/>
            <person name="Courtney B."/>
            <person name="Rock S.M."/>
            <person name="Belter E."/>
            <person name="Du F."/>
            <person name="Kim K."/>
            <person name="Abbott R.M."/>
            <person name="Cotton M."/>
            <person name="Levy A."/>
            <person name="Marchetto P."/>
            <person name="Ochoa K."/>
            <person name="Jackson S.M."/>
            <person name="Gillam B."/>
            <person name="Chen W."/>
            <person name="Yan L."/>
            <person name="Higginbotham J."/>
            <person name="Cardenas M."/>
            <person name="Waligorski J."/>
            <person name="Applebaum E."/>
            <person name="Phelps L."/>
            <person name="Falcone J."/>
            <person name="Kanchi K."/>
            <person name="Thane T."/>
            <person name="Scimone A."/>
            <person name="Thane N."/>
            <person name="Henke J."/>
            <person name="Wang T."/>
            <person name="Ruppert J."/>
            <person name="Shah N."/>
            <person name="Rotter K."/>
            <person name="Hodges J."/>
            <person name="Ingenthron E."/>
            <person name="Cordes M."/>
            <person name="Kohlberg S."/>
            <person name="Sgro J."/>
            <person name="Delgado B."/>
            <person name="Mead K."/>
            <person name="Chinwalla A."/>
            <person name="Leonard S."/>
            <person name="Crouse K."/>
            <person name="Collura K."/>
            <person name="Kudrna D."/>
            <person name="Currie J."/>
            <person name="He R."/>
            <person name="Angelova A."/>
            <person name="Rajasekar S."/>
            <person name="Mueller T."/>
            <person name="Lomeli R."/>
            <person name="Scara G."/>
            <person name="Ko A."/>
            <person name="Delaney K."/>
            <person name="Wissotski M."/>
            <person name="Lopez G."/>
            <person name="Campos D."/>
            <person name="Braidotti M."/>
            <person name="Ashley E."/>
            <person name="Golser W."/>
            <person name="Kim H."/>
            <person name="Lee S."/>
            <person name="Lin J."/>
            <person name="Dujmic Z."/>
            <person name="Kim W."/>
            <person name="Talag J."/>
            <person name="Zuccolo A."/>
            <person name="Fan C."/>
            <person name="Sebastian A."/>
            <person name="Kramer M."/>
            <person name="Spiegel L."/>
            <person name="Nascimento L."/>
            <person name="Zutavern T."/>
            <person name="Miller B."/>
            <person name="Ambroise C."/>
            <person name="Muller S."/>
            <person name="Spooner W."/>
            <person name="Narechania A."/>
            <person name="Ren L."/>
            <person name="Wei S."/>
            <person name="Kumari S."/>
            <person name="Faga B."/>
            <person name="Levy M.J."/>
            <person name="McMahan L."/>
            <person name="Van Buren P."/>
            <person name="Vaughn M.W."/>
            <person name="Ying K."/>
            <person name="Yeh C.-T."/>
            <person name="Emrich S.J."/>
            <person name="Jia Y."/>
            <person name="Kalyanaraman A."/>
            <person name="Hsia A.-P."/>
            <person name="Barbazuk W.B."/>
            <person name="Baucom R.S."/>
            <person name="Brutnell T.P."/>
            <person name="Carpita N.C."/>
            <person name="Chaparro C."/>
            <person name="Chia J.-M."/>
            <person name="Deragon J.-M."/>
            <person name="Estill J.C."/>
            <person name="Fu Y."/>
            <person name="Jeddeloh J.A."/>
            <person name="Han Y."/>
            <person name="Lee H."/>
            <person name="Li P."/>
            <person name="Lisch D.R."/>
            <person name="Liu S."/>
            <person name="Liu Z."/>
            <person name="Nagel D.H."/>
            <person name="McCann M.C."/>
            <person name="SanMiguel P."/>
            <person name="Myers A.M."/>
            <person name="Nettleton D."/>
            <person name="Nguyen J."/>
            <person name="Penning B.W."/>
            <person name="Ponnala L."/>
            <person name="Schneider K.L."/>
            <person name="Schwartz D.C."/>
            <person name="Sharma A."/>
            <person name="Soderlund C."/>
            <person name="Springer N.M."/>
            <person name="Sun Q."/>
            <person name="Wang H."/>
            <person name="Waterman M."/>
            <person name="Westerman R."/>
            <person name="Wolfgruber T.K."/>
            <person name="Yang L."/>
            <person name="Yu Y."/>
            <person name="Zhang L."/>
            <person name="Zhou S."/>
            <person name="Zhu Q."/>
            <person name="Bennetzen J.L."/>
            <person name="Dawe R.K."/>
            <person name="Jiang J."/>
            <person name="Jiang N."/>
            <person name="Presting G.G."/>
            <person name="Wessler S.R."/>
            <person name="Aluru S."/>
            <person name="Martienssen R.A."/>
            <person name="Clifton S.W."/>
            <person name="McCombie W.R."/>
            <person name="Wing R.A."/>
            <person name="Wilson R.K."/>
        </authorList>
    </citation>
    <scope>NUCLEOTIDE SEQUENCE [LARGE SCALE GENOMIC DNA]</scope>
    <source>
        <strain evidence="3">cv. B73</strain>
    </source>
</reference>
<keyword evidence="3" id="KW-1185">Reference proteome</keyword>
<dbReference type="Gramene" id="Zm00001eb180430_T001">
    <property type="protein sequence ID" value="Zm00001eb180430_P001"/>
    <property type="gene ID" value="Zm00001eb180430"/>
</dbReference>
<proteinExistence type="predicted"/>
<evidence type="ECO:0000256" key="1">
    <source>
        <dbReference type="SAM" id="MobiDB-lite"/>
    </source>
</evidence>
<feature type="compositionally biased region" description="Basic and acidic residues" evidence="1">
    <location>
        <begin position="25"/>
        <end position="35"/>
    </location>
</feature>